<comment type="caution">
    <text evidence="2">The sequence shown here is derived from an EMBL/GenBank/DDBJ whole genome shotgun (WGS) entry which is preliminary data.</text>
</comment>
<evidence type="ECO:0000313" key="3">
    <source>
        <dbReference type="Proteomes" id="UP001152523"/>
    </source>
</evidence>
<evidence type="ECO:0008006" key="4">
    <source>
        <dbReference type="Google" id="ProtNLM"/>
    </source>
</evidence>
<accession>A0AAV0C4A5</accession>
<name>A0AAV0C4A5_9ASTE</name>
<gene>
    <name evidence="2" type="ORF">CEPIT_LOCUS1888</name>
</gene>
<proteinExistence type="predicted"/>
<protein>
    <recommendedName>
        <fullName evidence="4">Reverse transcriptase Ty1/copia-type domain-containing protein</fullName>
    </recommendedName>
</protein>
<dbReference type="AlphaFoldDB" id="A0AAV0C4A5"/>
<feature type="compositionally biased region" description="Basic and acidic residues" evidence="1">
    <location>
        <begin position="63"/>
        <end position="73"/>
    </location>
</feature>
<evidence type="ECO:0000313" key="2">
    <source>
        <dbReference type="EMBL" id="CAH9062998.1"/>
    </source>
</evidence>
<dbReference type="EMBL" id="CAMAPF010000011">
    <property type="protein sequence ID" value="CAH9062998.1"/>
    <property type="molecule type" value="Genomic_DNA"/>
</dbReference>
<reference evidence="2" key="1">
    <citation type="submission" date="2022-07" db="EMBL/GenBank/DDBJ databases">
        <authorList>
            <person name="Macas J."/>
            <person name="Novak P."/>
            <person name="Neumann P."/>
        </authorList>
    </citation>
    <scope>NUCLEOTIDE SEQUENCE</scope>
</reference>
<keyword evidence="3" id="KW-1185">Reference proteome</keyword>
<dbReference type="Proteomes" id="UP001152523">
    <property type="component" value="Unassembled WGS sequence"/>
</dbReference>
<evidence type="ECO:0000256" key="1">
    <source>
        <dbReference type="SAM" id="MobiDB-lite"/>
    </source>
</evidence>
<feature type="region of interest" description="Disordered" evidence="1">
    <location>
        <begin position="37"/>
        <end position="74"/>
    </location>
</feature>
<organism evidence="2 3">
    <name type="scientific">Cuscuta epithymum</name>
    <dbReference type="NCBI Taxonomy" id="186058"/>
    <lineage>
        <taxon>Eukaryota</taxon>
        <taxon>Viridiplantae</taxon>
        <taxon>Streptophyta</taxon>
        <taxon>Embryophyta</taxon>
        <taxon>Tracheophyta</taxon>
        <taxon>Spermatophyta</taxon>
        <taxon>Magnoliopsida</taxon>
        <taxon>eudicotyledons</taxon>
        <taxon>Gunneridae</taxon>
        <taxon>Pentapetalae</taxon>
        <taxon>asterids</taxon>
        <taxon>lamiids</taxon>
        <taxon>Solanales</taxon>
        <taxon>Convolvulaceae</taxon>
        <taxon>Cuscuteae</taxon>
        <taxon>Cuscuta</taxon>
        <taxon>Cuscuta subgen. Cuscuta</taxon>
    </lineage>
</organism>
<sequence>MYCTLFISIKRCCRMKESLIERHDECNASQMKDLVRQNKVAMDNTSDGSGDEPEPERRKRARVEKSFENEQRTYTEPVSSTIYPMWKETIKSEVNSILQNHTWEPVDLPLDCEPLGSKWIFKRKMKHDDNKFKTDL</sequence>